<dbReference type="Proteomes" id="UP000184510">
    <property type="component" value="Unassembled WGS sequence"/>
</dbReference>
<evidence type="ECO:0000313" key="3">
    <source>
        <dbReference type="Proteomes" id="UP000184510"/>
    </source>
</evidence>
<evidence type="ECO:0000256" key="1">
    <source>
        <dbReference type="SAM" id="SignalP"/>
    </source>
</evidence>
<reference evidence="2 3" key="1">
    <citation type="submission" date="2016-11" db="EMBL/GenBank/DDBJ databases">
        <authorList>
            <person name="Jaros S."/>
            <person name="Januszkiewicz K."/>
            <person name="Wedrychowicz H."/>
        </authorList>
    </citation>
    <scope>NUCLEOTIDE SEQUENCE [LARGE SCALE GENOMIC DNA]</scope>
    <source>
        <strain evidence="2 3">DSM 18772</strain>
    </source>
</reference>
<name>A0A1M6NZ43_9BACT</name>
<keyword evidence="3" id="KW-1185">Reference proteome</keyword>
<dbReference type="InParanoid" id="A0A1M6NZ43"/>
<gene>
    <name evidence="2" type="ORF">SAMN02745181_3024</name>
</gene>
<proteinExistence type="predicted"/>
<accession>A0A1M6NZ43</accession>
<organism evidence="2 3">
    <name type="scientific">Rubritalea squalenifaciens DSM 18772</name>
    <dbReference type="NCBI Taxonomy" id="1123071"/>
    <lineage>
        <taxon>Bacteria</taxon>
        <taxon>Pseudomonadati</taxon>
        <taxon>Verrucomicrobiota</taxon>
        <taxon>Verrucomicrobiia</taxon>
        <taxon>Verrucomicrobiales</taxon>
        <taxon>Rubritaleaceae</taxon>
        <taxon>Rubritalea</taxon>
    </lineage>
</organism>
<sequence length="61" mass="6019">MTFTKTMKLKSLVTMLATGAALSGLAIAESGADAPASKTEAAAVEGNETIKVYVVNSSGGG</sequence>
<feature type="chain" id="PRO_5012274426" evidence="1">
    <location>
        <begin position="29"/>
        <end position="61"/>
    </location>
</feature>
<dbReference type="AlphaFoldDB" id="A0A1M6NZ43"/>
<keyword evidence="1" id="KW-0732">Signal</keyword>
<protein>
    <submittedName>
        <fullName evidence="2">Uncharacterized protein</fullName>
    </submittedName>
</protein>
<dbReference type="EMBL" id="FQYR01000005">
    <property type="protein sequence ID" value="SHK00985.1"/>
    <property type="molecule type" value="Genomic_DNA"/>
</dbReference>
<dbReference type="STRING" id="1123071.SAMN02745181_3024"/>
<feature type="signal peptide" evidence="1">
    <location>
        <begin position="1"/>
        <end position="28"/>
    </location>
</feature>
<evidence type="ECO:0000313" key="2">
    <source>
        <dbReference type="EMBL" id="SHK00985.1"/>
    </source>
</evidence>